<evidence type="ECO:0000313" key="5">
    <source>
        <dbReference type="Proteomes" id="UP000071927"/>
    </source>
</evidence>
<proteinExistence type="predicted"/>
<dbReference type="EMBL" id="LQOF01000021">
    <property type="protein sequence ID" value="KXT73479.1"/>
    <property type="molecule type" value="Genomic_DNA"/>
</dbReference>
<gene>
    <name evidence="2" type="ORF">SGADD02_00173</name>
    <name evidence="3" type="ORF">SGADD03_00562</name>
</gene>
<feature type="transmembrane region" description="Helical" evidence="1">
    <location>
        <begin position="31"/>
        <end position="51"/>
    </location>
</feature>
<keyword evidence="1" id="KW-0812">Transmembrane</keyword>
<dbReference type="PATRIC" id="fig|315405.11.peg.194"/>
<feature type="transmembrane region" description="Helical" evidence="1">
    <location>
        <begin position="7"/>
        <end position="25"/>
    </location>
</feature>
<evidence type="ECO:0000313" key="2">
    <source>
        <dbReference type="EMBL" id="KXT73479.1"/>
    </source>
</evidence>
<keyword evidence="1" id="KW-1133">Transmembrane helix</keyword>
<keyword evidence="1" id="KW-0472">Membrane</keyword>
<reference evidence="4 5" key="1">
    <citation type="submission" date="2016-01" db="EMBL/GenBank/DDBJ databases">
        <title>Highly variable Streptococcus oralis are common among viridans streptococci isolated from primates.</title>
        <authorList>
            <person name="Denapaite D."/>
            <person name="Rieger M."/>
            <person name="Koendgen S."/>
            <person name="Brueckner R."/>
            <person name="Ochigava I."/>
            <person name="Kappeler P."/>
            <person name="Maetz-Rensing K."/>
            <person name="Leendertz F."/>
            <person name="Hakenbeck R."/>
        </authorList>
    </citation>
    <scope>NUCLEOTIDE SEQUENCE [LARGE SCALE GENOMIC DNA]</scope>
    <source>
        <strain evidence="2 4">DD02</strain>
        <strain evidence="3 5">DD03</strain>
    </source>
</reference>
<dbReference type="AlphaFoldDB" id="A0A139R4M1"/>
<protein>
    <submittedName>
        <fullName evidence="3">Uncharacterized protein</fullName>
    </submittedName>
</protein>
<sequence length="59" mass="6974">MMEMLRIILFILAPVIAYHLCLLLLPSVIDWLYIIYNILLTISLWFAAYFIGEIKKDDI</sequence>
<comment type="caution">
    <text evidence="3">The sequence shown here is derived from an EMBL/GenBank/DDBJ whole genome shotgun (WGS) entry which is preliminary data.</text>
</comment>
<dbReference type="Proteomes" id="UP000070198">
    <property type="component" value="Unassembled WGS sequence"/>
</dbReference>
<dbReference type="Proteomes" id="UP000071927">
    <property type="component" value="Unassembled WGS sequence"/>
</dbReference>
<name>A0A139R4M1_9STRE</name>
<evidence type="ECO:0000256" key="1">
    <source>
        <dbReference type="SAM" id="Phobius"/>
    </source>
</evidence>
<accession>A0A139R4M1</accession>
<dbReference type="EMBL" id="LQXV01000138">
    <property type="protein sequence ID" value="KXU09707.1"/>
    <property type="molecule type" value="Genomic_DNA"/>
</dbReference>
<evidence type="ECO:0000313" key="4">
    <source>
        <dbReference type="Proteomes" id="UP000070198"/>
    </source>
</evidence>
<organism evidence="3 5">
    <name type="scientific">Streptococcus gallolyticus</name>
    <dbReference type="NCBI Taxonomy" id="315405"/>
    <lineage>
        <taxon>Bacteria</taxon>
        <taxon>Bacillati</taxon>
        <taxon>Bacillota</taxon>
        <taxon>Bacilli</taxon>
        <taxon>Lactobacillales</taxon>
        <taxon>Streptococcaceae</taxon>
        <taxon>Streptococcus</taxon>
    </lineage>
</organism>
<evidence type="ECO:0000313" key="3">
    <source>
        <dbReference type="EMBL" id="KXU09707.1"/>
    </source>
</evidence>